<sequence>MNPNPLKEPCSQCGSVAWERLGRQSTWERIILPFLNRYPWRCALCNRKRYLSLRHDPEEFLRRLRLREQDRDRERT</sequence>
<keyword evidence="2" id="KW-1185">Reference proteome</keyword>
<dbReference type="EMBL" id="JBJYXY010000001">
    <property type="protein sequence ID" value="MFN2975310.1"/>
    <property type="molecule type" value="Genomic_DNA"/>
</dbReference>
<protein>
    <recommendedName>
        <fullName evidence="3">Zinc-ribbon 15 domain-containing protein</fullName>
    </recommendedName>
</protein>
<gene>
    <name evidence="1" type="ORF">ACK2TP_06010</name>
</gene>
<dbReference type="Proteomes" id="UP001634747">
    <property type="component" value="Unassembled WGS sequence"/>
</dbReference>
<evidence type="ECO:0000313" key="2">
    <source>
        <dbReference type="Proteomes" id="UP001634747"/>
    </source>
</evidence>
<dbReference type="RefSeq" id="WP_263413159.1">
    <property type="nucleotide sequence ID" value="NZ_BAABBH010000001.1"/>
</dbReference>
<organism evidence="1 2">
    <name type="scientific">Terriglobus aquaticus</name>
    <dbReference type="NCBI Taxonomy" id="940139"/>
    <lineage>
        <taxon>Bacteria</taxon>
        <taxon>Pseudomonadati</taxon>
        <taxon>Acidobacteriota</taxon>
        <taxon>Terriglobia</taxon>
        <taxon>Terriglobales</taxon>
        <taxon>Acidobacteriaceae</taxon>
        <taxon>Terriglobus</taxon>
    </lineage>
</organism>
<evidence type="ECO:0008006" key="3">
    <source>
        <dbReference type="Google" id="ProtNLM"/>
    </source>
</evidence>
<proteinExistence type="predicted"/>
<reference evidence="1 2" key="1">
    <citation type="submission" date="2024-12" db="EMBL/GenBank/DDBJ databases">
        <authorList>
            <person name="Lee Y."/>
        </authorList>
    </citation>
    <scope>NUCLEOTIDE SEQUENCE [LARGE SCALE GENOMIC DNA]</scope>
    <source>
        <strain evidence="1 2">03SUJ4</strain>
    </source>
</reference>
<accession>A0ABW9KK35</accession>
<name>A0ABW9KK35_9BACT</name>
<evidence type="ECO:0000313" key="1">
    <source>
        <dbReference type="EMBL" id="MFN2975310.1"/>
    </source>
</evidence>
<comment type="caution">
    <text evidence="1">The sequence shown here is derived from an EMBL/GenBank/DDBJ whole genome shotgun (WGS) entry which is preliminary data.</text>
</comment>